<dbReference type="Pfam" id="PF02321">
    <property type="entry name" value="OEP"/>
    <property type="match status" value="2"/>
</dbReference>
<dbReference type="Gene3D" id="1.20.1600.10">
    <property type="entry name" value="Outer membrane efflux proteins (OEP)"/>
    <property type="match status" value="1"/>
</dbReference>
<evidence type="ECO:0000313" key="11">
    <source>
        <dbReference type="Proteomes" id="UP001163328"/>
    </source>
</evidence>
<accession>A0ABY6LYT9</accession>
<keyword evidence="3" id="KW-0813">Transport</keyword>
<evidence type="ECO:0000256" key="1">
    <source>
        <dbReference type="ARBA" id="ARBA00004442"/>
    </source>
</evidence>
<feature type="coiled-coil region" evidence="8">
    <location>
        <begin position="374"/>
        <end position="401"/>
    </location>
</feature>
<keyword evidence="4" id="KW-1134">Transmembrane beta strand</keyword>
<keyword evidence="8" id="KW-0175">Coiled coil</keyword>
<evidence type="ECO:0000256" key="2">
    <source>
        <dbReference type="ARBA" id="ARBA00007613"/>
    </source>
</evidence>
<comment type="subcellular location">
    <subcellularLocation>
        <location evidence="1">Cell outer membrane</location>
    </subcellularLocation>
</comment>
<keyword evidence="11" id="KW-1185">Reference proteome</keyword>
<comment type="similarity">
    <text evidence="2">Belongs to the outer membrane factor (OMF) (TC 1.B.17) family.</text>
</comment>
<dbReference type="InterPro" id="IPR003423">
    <property type="entry name" value="OMP_efflux"/>
</dbReference>
<feature type="signal peptide" evidence="9">
    <location>
        <begin position="1"/>
        <end position="26"/>
    </location>
</feature>
<dbReference type="PANTHER" id="PTHR30026:SF5">
    <property type="entry name" value="ABC-TYPE EFFLUX SYSTEM SECRETIN COMPONENT"/>
    <property type="match status" value="1"/>
</dbReference>
<evidence type="ECO:0000256" key="9">
    <source>
        <dbReference type="SAM" id="SignalP"/>
    </source>
</evidence>
<evidence type="ECO:0000256" key="3">
    <source>
        <dbReference type="ARBA" id="ARBA00022448"/>
    </source>
</evidence>
<evidence type="ECO:0000256" key="6">
    <source>
        <dbReference type="ARBA" id="ARBA00023136"/>
    </source>
</evidence>
<evidence type="ECO:0000256" key="8">
    <source>
        <dbReference type="SAM" id="Coils"/>
    </source>
</evidence>
<evidence type="ECO:0000256" key="7">
    <source>
        <dbReference type="ARBA" id="ARBA00023237"/>
    </source>
</evidence>
<dbReference type="RefSeq" id="WP_264431951.1">
    <property type="nucleotide sequence ID" value="NZ_CP081495.1"/>
</dbReference>
<name>A0ABY6LYT9_9FLAO</name>
<protein>
    <submittedName>
        <fullName evidence="10">TolC family protein</fullName>
    </submittedName>
</protein>
<dbReference type="SUPFAM" id="SSF56954">
    <property type="entry name" value="Outer membrane efflux proteins (OEP)"/>
    <property type="match status" value="1"/>
</dbReference>
<reference evidence="10" key="1">
    <citation type="submission" date="2021-08" db="EMBL/GenBank/DDBJ databases">
        <title>Flavobacterium sp. strain CC-SYL302.</title>
        <authorList>
            <person name="Lin S.-Y."/>
            <person name="Lee T.-H."/>
            <person name="Young C.-C."/>
        </authorList>
    </citation>
    <scope>NUCLEOTIDE SEQUENCE</scope>
    <source>
        <strain evidence="10">CC-SYL302</strain>
    </source>
</reference>
<evidence type="ECO:0000256" key="5">
    <source>
        <dbReference type="ARBA" id="ARBA00022692"/>
    </source>
</evidence>
<sequence length="462" mass="50755">MAYFNTCFKFGFGVIAALALTPNANAQSLSFTDAYNQMYNENSSLKAVHKQDEAVKFTAKSFKGLRYPSINAYALGVAFDRSLGFDLNPIRNGAAGLLQLPNPDVLGDWQVPITKKEMAFAGFNALWPIFTGGKINAAVKAGAIESEIAEKDVVGTQNRLITELAERYFQVKLADEAFLVRKQVLKGMEKHLYDATKLEENGIIAPVEKLLANVAVSEANREVLAAEKDKALARVALANTLEMNGIDETLTTDFFTAIDVQPLDFYKKSAIENFPELQKIALQKDLADQGVKLKQAIYYPNVVAFGQTTLLHNDPIGLGLLDSSKQRPWMVGVGVTYNLFSGLKGQNELKAAKATRESVDFLEAKAKKDVATLVEKVYQALQKSEDEISNLKVQEELATELLRVRNLAFIEGLATTTDVVDAENNLSGVKLLILNAKFAYTVSLATLLELSGQSNEFLKYTN</sequence>
<organism evidence="10 11">
    <name type="scientific">Flavobacterium agricola</name>
    <dbReference type="NCBI Taxonomy" id="2870839"/>
    <lineage>
        <taxon>Bacteria</taxon>
        <taxon>Pseudomonadati</taxon>
        <taxon>Bacteroidota</taxon>
        <taxon>Flavobacteriia</taxon>
        <taxon>Flavobacteriales</taxon>
        <taxon>Flavobacteriaceae</taxon>
        <taxon>Flavobacterium</taxon>
    </lineage>
</organism>
<proteinExistence type="inferred from homology"/>
<dbReference type="Proteomes" id="UP001163328">
    <property type="component" value="Chromosome"/>
</dbReference>
<keyword evidence="6" id="KW-0472">Membrane</keyword>
<gene>
    <name evidence="10" type="ORF">K5I29_07010</name>
</gene>
<dbReference type="PANTHER" id="PTHR30026">
    <property type="entry name" value="OUTER MEMBRANE PROTEIN TOLC"/>
    <property type="match status" value="1"/>
</dbReference>
<evidence type="ECO:0000256" key="4">
    <source>
        <dbReference type="ARBA" id="ARBA00022452"/>
    </source>
</evidence>
<evidence type="ECO:0000313" key="10">
    <source>
        <dbReference type="EMBL" id="UYW00325.1"/>
    </source>
</evidence>
<feature type="chain" id="PRO_5047548517" evidence="9">
    <location>
        <begin position="27"/>
        <end position="462"/>
    </location>
</feature>
<dbReference type="EMBL" id="CP081495">
    <property type="protein sequence ID" value="UYW00325.1"/>
    <property type="molecule type" value="Genomic_DNA"/>
</dbReference>
<keyword evidence="9" id="KW-0732">Signal</keyword>
<keyword evidence="5" id="KW-0812">Transmembrane</keyword>
<keyword evidence="7" id="KW-0998">Cell outer membrane</keyword>
<dbReference type="InterPro" id="IPR051906">
    <property type="entry name" value="TolC-like"/>
</dbReference>